<evidence type="ECO:0000313" key="1">
    <source>
        <dbReference type="EMBL" id="MBT0995500.1"/>
    </source>
</evidence>
<sequence>MILTIGAVVIALSLVLVVAAAAQLHLERKRLVALADLLALEAADAVPDERYYGAEQDERITLTDASVRAAVDAYLDEHPAEADHWRAFAVVDAEATDALTATVRLEARVYPSSVAWVLAPWSDGIVLQAEASATAA</sequence>
<dbReference type="Proteomes" id="UP000722125">
    <property type="component" value="Unassembled WGS sequence"/>
</dbReference>
<gene>
    <name evidence="1" type="ORF">KIN34_14535</name>
</gene>
<keyword evidence="2" id="KW-1185">Reference proteome</keyword>
<name>A0ABS5U289_9CELL</name>
<proteinExistence type="predicted"/>
<evidence type="ECO:0008006" key="3">
    <source>
        <dbReference type="Google" id="ProtNLM"/>
    </source>
</evidence>
<comment type="caution">
    <text evidence="1">The sequence shown here is derived from an EMBL/GenBank/DDBJ whole genome shotgun (WGS) entry which is preliminary data.</text>
</comment>
<evidence type="ECO:0000313" key="2">
    <source>
        <dbReference type="Proteomes" id="UP000722125"/>
    </source>
</evidence>
<dbReference type="RefSeq" id="WP_214353099.1">
    <property type="nucleotide sequence ID" value="NZ_JAHBOH010000002.1"/>
</dbReference>
<organism evidence="1 2">
    <name type="scientific">Cellulomonas fulva</name>
    <dbReference type="NCBI Taxonomy" id="2835530"/>
    <lineage>
        <taxon>Bacteria</taxon>
        <taxon>Bacillati</taxon>
        <taxon>Actinomycetota</taxon>
        <taxon>Actinomycetes</taxon>
        <taxon>Micrococcales</taxon>
        <taxon>Cellulomonadaceae</taxon>
        <taxon>Cellulomonas</taxon>
    </lineage>
</organism>
<protein>
    <recommendedName>
        <fullName evidence="3">Flp pilus-assembly TadG-like N-terminal domain-containing protein</fullName>
    </recommendedName>
</protein>
<reference evidence="1 2" key="1">
    <citation type="submission" date="2021-05" db="EMBL/GenBank/DDBJ databases">
        <title>Description of Cellulomonas sp. DKR-3 sp. nov.</title>
        <authorList>
            <person name="Dahal R.H."/>
            <person name="Chaudhary D.K."/>
        </authorList>
    </citation>
    <scope>NUCLEOTIDE SEQUENCE [LARGE SCALE GENOMIC DNA]</scope>
    <source>
        <strain evidence="1 2">DKR-3</strain>
    </source>
</reference>
<accession>A0ABS5U289</accession>
<dbReference type="EMBL" id="JAHBOH010000002">
    <property type="protein sequence ID" value="MBT0995500.1"/>
    <property type="molecule type" value="Genomic_DNA"/>
</dbReference>